<reference evidence="1" key="1">
    <citation type="submission" date="2006-09" db="EMBL/GenBank/DDBJ databases">
        <title>Complete sequence of Rhodopseudomonas palustris BisA53.</title>
        <authorList>
            <consortium name="US DOE Joint Genome Institute"/>
            <person name="Copeland A."/>
            <person name="Lucas S."/>
            <person name="Lapidus A."/>
            <person name="Barry K."/>
            <person name="Detter J.C."/>
            <person name="Glavina del Rio T."/>
            <person name="Hammon N."/>
            <person name="Israni S."/>
            <person name="Dalin E."/>
            <person name="Tice H."/>
            <person name="Pitluck S."/>
            <person name="Chain P."/>
            <person name="Malfatti S."/>
            <person name="Shin M."/>
            <person name="Vergez L."/>
            <person name="Schmutz J."/>
            <person name="Larimer F."/>
            <person name="Land M."/>
            <person name="Hauser L."/>
            <person name="Pelletier D.A."/>
            <person name="Kyrpides N."/>
            <person name="Kim E."/>
            <person name="Harwood C.S."/>
            <person name="Oda Y."/>
            <person name="Richardson P."/>
        </authorList>
    </citation>
    <scope>NUCLEOTIDE SEQUENCE [LARGE SCALE GENOMIC DNA]</scope>
    <source>
        <strain evidence="1">BisA53</strain>
    </source>
</reference>
<proteinExistence type="predicted"/>
<evidence type="ECO:0000313" key="1">
    <source>
        <dbReference type="EMBL" id="ABJ06372.1"/>
    </source>
</evidence>
<dbReference type="AlphaFoldDB" id="Q07NW2"/>
<dbReference type="EMBL" id="CP000463">
    <property type="protein sequence ID" value="ABJ06372.1"/>
    <property type="molecule type" value="Genomic_DNA"/>
</dbReference>
<accession>Q07NW2</accession>
<gene>
    <name evidence="1" type="ordered locus">RPE_2433</name>
</gene>
<protein>
    <submittedName>
        <fullName evidence="1">Uncharacterized protein</fullName>
    </submittedName>
</protein>
<name>Q07NW2_RHOP5</name>
<sequence length="254" mass="29873">MRSAIDKASGQEVSAEEFHKRIGSRTAQVEDRFQQPDAICRVCHESVYLVDGSPERASHFRHRIKSFCPTIFPTGEPYMKMTPNRGDAASGQVLRAAVRRHWHAHYSVLRGIVPFLSPEEFVSLLQFASERRTWDYRGLCESQIPYVMILLADFPPWTSTRKGGQNERHLWFRFWYSRHAQSIEDLWTRPRGQPMLYRGSFTPPDRQNGRPLFDNLLADKPVDLDYDFLTRETRVPPQFVSNHVERWFLHSRYF</sequence>
<dbReference type="KEGG" id="rpe:RPE_2433"/>
<organism evidence="1">
    <name type="scientific">Rhodopseudomonas palustris (strain BisA53)</name>
    <dbReference type="NCBI Taxonomy" id="316055"/>
    <lineage>
        <taxon>Bacteria</taxon>
        <taxon>Pseudomonadati</taxon>
        <taxon>Pseudomonadota</taxon>
        <taxon>Alphaproteobacteria</taxon>
        <taxon>Hyphomicrobiales</taxon>
        <taxon>Nitrobacteraceae</taxon>
        <taxon>Rhodopseudomonas</taxon>
    </lineage>
</organism>
<dbReference type="eggNOG" id="ENOG503322B">
    <property type="taxonomic scope" value="Bacteria"/>
</dbReference>
<dbReference type="HOGENOM" id="CLU_1093615_0_0_5"/>